<organism evidence="1 2">
    <name type="scientific">Falsiruegeria mediterranea M17</name>
    <dbReference type="NCBI Taxonomy" id="1200281"/>
    <lineage>
        <taxon>Bacteria</taxon>
        <taxon>Pseudomonadati</taxon>
        <taxon>Pseudomonadota</taxon>
        <taxon>Alphaproteobacteria</taxon>
        <taxon>Rhodobacterales</taxon>
        <taxon>Roseobacteraceae</taxon>
        <taxon>Falsiruegeria</taxon>
    </lineage>
</organism>
<proteinExistence type="predicted"/>
<gene>
    <name evidence="1" type="ORF">TRM7615_01109</name>
</gene>
<dbReference type="RefSeq" id="WP_207775212.1">
    <property type="nucleotide sequence ID" value="NZ_ONZG01000002.1"/>
</dbReference>
<evidence type="ECO:0000313" key="2">
    <source>
        <dbReference type="Proteomes" id="UP000244898"/>
    </source>
</evidence>
<name>A0A2R8C5A0_9RHOB</name>
<dbReference type="AlphaFoldDB" id="A0A2R8C5A0"/>
<keyword evidence="2" id="KW-1185">Reference proteome</keyword>
<protein>
    <submittedName>
        <fullName evidence="1">Uncharacterized protein</fullName>
    </submittedName>
</protein>
<dbReference type="Proteomes" id="UP000244898">
    <property type="component" value="Unassembled WGS sequence"/>
</dbReference>
<sequence>MSIINAFGGVLPDENDPEFNNRMRDLLEWLLGLPGQFNGLSASEFFQVVENGLDQTPGRLLRVGSFGLGATDSVEVRLIDGQVPLASGFYAGAGGSSDIATFPDSTSRYSPIINATRRIGDDSFTIRRLFFSQNRILVMGSGDSGATWSGPNAMFGTDDVVGAVSQAGGAITGAVIERGGNANGEYVRFADGTQICWHVLDLVGGGDVTISANWTFPAGFTGDPVVHMTAKVPPTSGTRERSYWTGSGALSRSLSVSMNAVWPANTSESHQVLAVGRWY</sequence>
<evidence type="ECO:0000313" key="1">
    <source>
        <dbReference type="EMBL" id="SPJ27619.1"/>
    </source>
</evidence>
<dbReference type="EMBL" id="ONZG01000002">
    <property type="protein sequence ID" value="SPJ27619.1"/>
    <property type="molecule type" value="Genomic_DNA"/>
</dbReference>
<accession>A0A2R8C5A0</accession>
<reference evidence="2" key="1">
    <citation type="submission" date="2018-03" db="EMBL/GenBank/DDBJ databases">
        <authorList>
            <person name="Rodrigo-Torres L."/>
            <person name="Arahal R. D."/>
            <person name="Lucena T."/>
        </authorList>
    </citation>
    <scope>NUCLEOTIDE SEQUENCE [LARGE SCALE GENOMIC DNA]</scope>
    <source>
        <strain evidence="2">CECT 7615</strain>
    </source>
</reference>